<comment type="caution">
    <text evidence="2">The sequence shown here is derived from an EMBL/GenBank/DDBJ whole genome shotgun (WGS) entry which is preliminary data.</text>
</comment>
<proteinExistence type="predicted"/>
<dbReference type="Pfam" id="PF13277">
    <property type="entry name" value="YmdB"/>
    <property type="match status" value="1"/>
</dbReference>
<dbReference type="EMBL" id="PEYU01000062">
    <property type="protein sequence ID" value="PIS22293.1"/>
    <property type="molecule type" value="Genomic_DNA"/>
</dbReference>
<organism evidence="2 3">
    <name type="scientific">candidate division WWE3 bacterium CG08_land_8_20_14_0_20_41_10</name>
    <dbReference type="NCBI Taxonomy" id="1975085"/>
    <lineage>
        <taxon>Bacteria</taxon>
        <taxon>Katanobacteria</taxon>
    </lineage>
</organism>
<dbReference type="PANTHER" id="PTHR36303:SF1">
    <property type="entry name" value="2',3'-CYCLIC-NUCLEOTIDE 2'-PHOSPHODIESTERASE"/>
    <property type="match status" value="1"/>
</dbReference>
<name>A0A2H0XBJ0_UNCKA</name>
<evidence type="ECO:0000313" key="3">
    <source>
        <dbReference type="Proteomes" id="UP000231252"/>
    </source>
</evidence>
<evidence type="ECO:0000313" key="2">
    <source>
        <dbReference type="EMBL" id="PIS22293.1"/>
    </source>
</evidence>
<dbReference type="Proteomes" id="UP000231252">
    <property type="component" value="Unassembled WGS sequence"/>
</dbReference>
<dbReference type="InterPro" id="IPR029052">
    <property type="entry name" value="Metallo-depent_PP-like"/>
</dbReference>
<dbReference type="PANTHER" id="PTHR36303">
    <property type="entry name" value="2',3'-CYCLIC-NUCLEOTIDE 2'-PHOSPHODIESTERASE"/>
    <property type="match status" value="1"/>
</dbReference>
<gene>
    <name evidence="2" type="ORF">COT50_02735</name>
</gene>
<sequence>MRILYIGEIVAKLGRKAVKEVLPSLISSDRIDLVIANAENLAHGRGANRQTLQEMLGAGVNYFTGGDHIFWQKDFEDYALEMPLVCPANYPEPAVGKTFGIIEQQEFKVVILNLMGRTFMNENFDSPFQKIDYLLNSVLPAGGVDSKKDFILVDFHAEASSEKVAFANYVDGRVGAVIGSHTHIPTADAQTLPQGTYFVTDAGMTGSADSVLGVKTDIILNKYLTARNQKFEWEEEGRAWFRSILIDTQTKMISRIDRLLSL</sequence>
<accession>A0A2H0XBJ0</accession>
<dbReference type="Gene3D" id="3.60.21.10">
    <property type="match status" value="1"/>
</dbReference>
<dbReference type="GO" id="GO:0004113">
    <property type="term" value="F:2',3'-cyclic-nucleotide 3'-phosphodiesterase activity"/>
    <property type="evidence" value="ECO:0007669"/>
    <property type="project" value="TreeGrafter"/>
</dbReference>
<reference evidence="3" key="1">
    <citation type="submission" date="2017-09" db="EMBL/GenBank/DDBJ databases">
        <title>Depth-based differentiation of microbial function through sediment-hosted aquifers and enrichment of novel symbionts in the deep terrestrial subsurface.</title>
        <authorList>
            <person name="Probst A.J."/>
            <person name="Ladd B."/>
            <person name="Jarett J.K."/>
            <person name="Geller-Mcgrath D.E."/>
            <person name="Sieber C.M.K."/>
            <person name="Emerson J.B."/>
            <person name="Anantharaman K."/>
            <person name="Thomas B.C."/>
            <person name="Malmstrom R."/>
            <person name="Stieglmeier M."/>
            <person name="Klingl A."/>
            <person name="Woyke T."/>
            <person name="Ryan C.M."/>
            <person name="Banfield J.F."/>
        </authorList>
    </citation>
    <scope>NUCLEOTIDE SEQUENCE [LARGE SCALE GENOMIC DNA]</scope>
</reference>
<feature type="active site" description="Proton donor" evidence="1">
    <location>
        <position position="68"/>
    </location>
</feature>
<dbReference type="AlphaFoldDB" id="A0A2H0XBJ0"/>
<dbReference type="PIRSF" id="PIRSF004789">
    <property type="entry name" value="DR1281"/>
    <property type="match status" value="1"/>
</dbReference>
<dbReference type="SUPFAM" id="SSF56300">
    <property type="entry name" value="Metallo-dependent phosphatases"/>
    <property type="match status" value="1"/>
</dbReference>
<dbReference type="InterPro" id="IPR005235">
    <property type="entry name" value="YmdB-like"/>
</dbReference>
<protein>
    <submittedName>
        <fullName evidence="2">Metallophosphoesterase</fullName>
    </submittedName>
</protein>
<evidence type="ECO:0000256" key="1">
    <source>
        <dbReference type="PIRSR" id="PIRSR004789-50"/>
    </source>
</evidence>